<evidence type="ECO:0000313" key="3">
    <source>
        <dbReference type="Proteomes" id="UP000886829"/>
    </source>
</evidence>
<accession>A0A9D2B0H2</accession>
<comment type="caution">
    <text evidence="2">The sequence shown here is derived from an EMBL/GenBank/DDBJ whole genome shotgun (WGS) entry which is preliminary data.</text>
</comment>
<organism evidence="2 3">
    <name type="scientific">Candidatus Anaerobiospirillum pullistercoris</name>
    <dbReference type="NCBI Taxonomy" id="2838452"/>
    <lineage>
        <taxon>Bacteria</taxon>
        <taxon>Pseudomonadati</taxon>
        <taxon>Pseudomonadota</taxon>
        <taxon>Gammaproteobacteria</taxon>
        <taxon>Aeromonadales</taxon>
        <taxon>Succinivibrionaceae</taxon>
        <taxon>Anaerobiospirillum</taxon>
    </lineage>
</organism>
<proteinExistence type="predicted"/>
<reference evidence="2" key="1">
    <citation type="journal article" date="2021" name="PeerJ">
        <title>Extensive microbial diversity within the chicken gut microbiome revealed by metagenomics and culture.</title>
        <authorList>
            <person name="Gilroy R."/>
            <person name="Ravi A."/>
            <person name="Getino M."/>
            <person name="Pursley I."/>
            <person name="Horton D.L."/>
            <person name="Alikhan N.F."/>
            <person name="Baker D."/>
            <person name="Gharbi K."/>
            <person name="Hall N."/>
            <person name="Watson M."/>
            <person name="Adriaenssens E.M."/>
            <person name="Foster-Nyarko E."/>
            <person name="Jarju S."/>
            <person name="Secka A."/>
            <person name="Antonio M."/>
            <person name="Oren A."/>
            <person name="Chaudhuri R.R."/>
            <person name="La Ragione R."/>
            <person name="Hildebrand F."/>
            <person name="Pallen M.J."/>
        </authorList>
    </citation>
    <scope>NUCLEOTIDE SEQUENCE</scope>
    <source>
        <strain evidence="2">USASDec5-558</strain>
    </source>
</reference>
<evidence type="ECO:0000256" key="1">
    <source>
        <dbReference type="SAM" id="MobiDB-lite"/>
    </source>
</evidence>
<dbReference type="AlphaFoldDB" id="A0A9D2B0H2"/>
<dbReference type="EMBL" id="DXEV01000011">
    <property type="protein sequence ID" value="HIX55901.1"/>
    <property type="molecule type" value="Genomic_DNA"/>
</dbReference>
<feature type="region of interest" description="Disordered" evidence="1">
    <location>
        <begin position="87"/>
        <end position="106"/>
    </location>
</feature>
<protein>
    <submittedName>
        <fullName evidence="2">Uncharacterized protein</fullName>
    </submittedName>
</protein>
<reference evidence="2" key="2">
    <citation type="submission" date="2021-04" db="EMBL/GenBank/DDBJ databases">
        <authorList>
            <person name="Gilroy R."/>
        </authorList>
    </citation>
    <scope>NUCLEOTIDE SEQUENCE</scope>
    <source>
        <strain evidence="2">USASDec5-558</strain>
    </source>
</reference>
<gene>
    <name evidence="2" type="ORF">H9850_00325</name>
</gene>
<evidence type="ECO:0000313" key="2">
    <source>
        <dbReference type="EMBL" id="HIX55901.1"/>
    </source>
</evidence>
<dbReference type="Proteomes" id="UP000886829">
    <property type="component" value="Unassembled WGS sequence"/>
</dbReference>
<name>A0A9D2B0H2_9GAMM</name>
<sequence>MKQCFDDFCDERLQGACIAYWAPFIDKPFCVCAIRLRDGMVFSGDTSADPDLCLEQVSFLDLQERAKAAAFDRLNQYCIAAFHDDVVNEPESEPDPDILLDDEGAL</sequence>